<feature type="compositionally biased region" description="Basic and acidic residues" evidence="2">
    <location>
        <begin position="438"/>
        <end position="467"/>
    </location>
</feature>
<feature type="coiled-coil region" evidence="1">
    <location>
        <begin position="92"/>
        <end position="123"/>
    </location>
</feature>
<dbReference type="EMBL" id="GEDC01013418">
    <property type="protein sequence ID" value="JAS23880.1"/>
    <property type="molecule type" value="Transcribed_RNA"/>
</dbReference>
<feature type="compositionally biased region" description="Basic and acidic residues" evidence="2">
    <location>
        <begin position="409"/>
        <end position="426"/>
    </location>
</feature>
<evidence type="ECO:0000313" key="3">
    <source>
        <dbReference type="EMBL" id="JAS20434.1"/>
    </source>
</evidence>
<dbReference type="EMBL" id="GEDC01016864">
    <property type="protein sequence ID" value="JAS20434.1"/>
    <property type="molecule type" value="Transcribed_RNA"/>
</dbReference>
<evidence type="ECO:0000313" key="4">
    <source>
        <dbReference type="EMBL" id="JAS23880.1"/>
    </source>
</evidence>
<feature type="coiled-coil region" evidence="1">
    <location>
        <begin position="150"/>
        <end position="206"/>
    </location>
</feature>
<gene>
    <name evidence="4" type="ORF">g.44199</name>
    <name evidence="3" type="ORF">g.44202</name>
</gene>
<evidence type="ECO:0000256" key="1">
    <source>
        <dbReference type="SAM" id="Coils"/>
    </source>
</evidence>
<sequence>MAELKVIHGSTIKEEVDPDFENKSKIEKDNIDSGNISMGDLKTEIDGKNGEDFTNVGIKSVETINEPKNENSLLFEILSKMSSDLSRMSTGFNKLNNKIDKINEELNNNILKLNNKVEGFKTEFENKILGNYEITVNKIEIIRDEVLSVDRNLNTKIDIVENNVKELDNKIELVAEDLKVNIDNKLMDLKKEISVIKDEASQADRSLSICGDFLGEIEVPNFLNEKIGPHPKAFLEALEMNIGNNRGNWKYNALYIRKYFKEDAGVWFEAHRSNWESFSEFKKNFLERFWSQQKQEDLRERILTRRPFRGNTNDCNNYVVRMYQQAQYLDPPMKIEVFVRSIVKQLPESIALILLASEPKTLEEVENKIMEWQERQKYCERVNNENKPQNSTHEKRWVHGNIKESYQPRYERRYNENVQVRTDRNQKFYQNRNYYPPQDRKHTPLETTPQRKEDAEINKKGNDRRQQ</sequence>
<keyword evidence="1" id="KW-0175">Coiled coil</keyword>
<dbReference type="AlphaFoldDB" id="A0A1B6D411"/>
<accession>A0A1B6D411</accession>
<proteinExistence type="predicted"/>
<name>A0A1B6D411_9HEMI</name>
<protein>
    <submittedName>
        <fullName evidence="3">Uncharacterized protein</fullName>
    </submittedName>
</protein>
<reference evidence="3" key="1">
    <citation type="submission" date="2015-12" db="EMBL/GenBank/DDBJ databases">
        <title>De novo transcriptome assembly of four potential Pierce s Disease insect vectors from Arizona vineyards.</title>
        <authorList>
            <person name="Tassone E.E."/>
        </authorList>
    </citation>
    <scope>NUCLEOTIDE SEQUENCE</scope>
</reference>
<evidence type="ECO:0000256" key="2">
    <source>
        <dbReference type="SAM" id="MobiDB-lite"/>
    </source>
</evidence>
<organism evidence="3">
    <name type="scientific">Clastoptera arizonana</name>
    <name type="common">Arizona spittle bug</name>
    <dbReference type="NCBI Taxonomy" id="38151"/>
    <lineage>
        <taxon>Eukaryota</taxon>
        <taxon>Metazoa</taxon>
        <taxon>Ecdysozoa</taxon>
        <taxon>Arthropoda</taxon>
        <taxon>Hexapoda</taxon>
        <taxon>Insecta</taxon>
        <taxon>Pterygota</taxon>
        <taxon>Neoptera</taxon>
        <taxon>Paraneoptera</taxon>
        <taxon>Hemiptera</taxon>
        <taxon>Auchenorrhyncha</taxon>
        <taxon>Cercopoidea</taxon>
        <taxon>Clastopteridae</taxon>
        <taxon>Clastoptera</taxon>
    </lineage>
</organism>
<feature type="region of interest" description="Disordered" evidence="2">
    <location>
        <begin position="408"/>
        <end position="467"/>
    </location>
</feature>